<evidence type="ECO:0000259" key="8">
    <source>
        <dbReference type="PROSITE" id="PS50928"/>
    </source>
</evidence>
<gene>
    <name evidence="9" type="ordered locus">Snas_2760</name>
</gene>
<dbReference type="InterPro" id="IPR000515">
    <property type="entry name" value="MetI-like"/>
</dbReference>
<dbReference type="eggNOG" id="COG0395">
    <property type="taxonomic scope" value="Bacteria"/>
</dbReference>
<dbReference type="PROSITE" id="PS50928">
    <property type="entry name" value="ABC_TM1"/>
    <property type="match status" value="1"/>
</dbReference>
<comment type="similarity">
    <text evidence="7">Belongs to the binding-protein-dependent transport system permease family.</text>
</comment>
<feature type="transmembrane region" description="Helical" evidence="7">
    <location>
        <begin position="12"/>
        <end position="33"/>
    </location>
</feature>
<dbReference type="InterPro" id="IPR035906">
    <property type="entry name" value="MetI-like_sf"/>
</dbReference>
<evidence type="ECO:0000256" key="7">
    <source>
        <dbReference type="RuleBase" id="RU363032"/>
    </source>
</evidence>
<protein>
    <submittedName>
        <fullName evidence="9">Binding-protein-dependent transport systems inner membrane component</fullName>
    </submittedName>
</protein>
<dbReference type="OrthoDB" id="2063054at2"/>
<dbReference type="HOGENOM" id="CLU_016047_1_1_11"/>
<evidence type="ECO:0000313" key="9">
    <source>
        <dbReference type="EMBL" id="ADD42436.1"/>
    </source>
</evidence>
<organism evidence="9 10">
    <name type="scientific">Stackebrandtia nassauensis (strain DSM 44728 / CIP 108903 / NRRL B-16338 / NBRC 102104 / LLR-40K-21)</name>
    <dbReference type="NCBI Taxonomy" id="446470"/>
    <lineage>
        <taxon>Bacteria</taxon>
        <taxon>Bacillati</taxon>
        <taxon>Actinomycetota</taxon>
        <taxon>Actinomycetes</taxon>
        <taxon>Glycomycetales</taxon>
        <taxon>Glycomycetaceae</taxon>
        <taxon>Stackebrandtia</taxon>
    </lineage>
</organism>
<feature type="transmembrane region" description="Helical" evidence="7">
    <location>
        <begin position="257"/>
        <end position="281"/>
    </location>
</feature>
<dbReference type="SUPFAM" id="SSF161098">
    <property type="entry name" value="MetI-like"/>
    <property type="match status" value="1"/>
</dbReference>
<evidence type="ECO:0000256" key="5">
    <source>
        <dbReference type="ARBA" id="ARBA00022989"/>
    </source>
</evidence>
<feature type="transmembrane region" description="Helical" evidence="7">
    <location>
        <begin position="104"/>
        <end position="131"/>
    </location>
</feature>
<dbReference type="Pfam" id="PF00528">
    <property type="entry name" value="BPD_transp_1"/>
    <property type="match status" value="1"/>
</dbReference>
<dbReference type="PANTHER" id="PTHR43744">
    <property type="entry name" value="ABC TRANSPORTER PERMEASE PROTEIN MG189-RELATED-RELATED"/>
    <property type="match status" value="1"/>
</dbReference>
<evidence type="ECO:0000256" key="2">
    <source>
        <dbReference type="ARBA" id="ARBA00022448"/>
    </source>
</evidence>
<keyword evidence="10" id="KW-1185">Reference proteome</keyword>
<feature type="transmembrane region" description="Helical" evidence="7">
    <location>
        <begin position="74"/>
        <end position="95"/>
    </location>
</feature>
<keyword evidence="2 7" id="KW-0813">Transport</keyword>
<dbReference type="GO" id="GO:0005886">
    <property type="term" value="C:plasma membrane"/>
    <property type="evidence" value="ECO:0007669"/>
    <property type="project" value="UniProtKB-SubCell"/>
</dbReference>
<evidence type="ECO:0000256" key="4">
    <source>
        <dbReference type="ARBA" id="ARBA00022692"/>
    </source>
</evidence>
<accession>D3Q7G5</accession>
<evidence type="ECO:0000256" key="3">
    <source>
        <dbReference type="ARBA" id="ARBA00022475"/>
    </source>
</evidence>
<dbReference type="AlphaFoldDB" id="D3Q7G5"/>
<feature type="domain" description="ABC transmembrane type-1" evidence="8">
    <location>
        <begin position="69"/>
        <end position="276"/>
    </location>
</feature>
<dbReference type="GO" id="GO:0055085">
    <property type="term" value="P:transmembrane transport"/>
    <property type="evidence" value="ECO:0007669"/>
    <property type="project" value="InterPro"/>
</dbReference>
<dbReference type="STRING" id="446470.Snas_2760"/>
<keyword evidence="3" id="KW-1003">Cell membrane</keyword>
<dbReference type="KEGG" id="sna:Snas_2760"/>
<evidence type="ECO:0000256" key="1">
    <source>
        <dbReference type="ARBA" id="ARBA00004651"/>
    </source>
</evidence>
<sequence length="290" mass="32688">MRPRRFPWFSYLLVAVGAVLMVLPFADMVLTSFKQPGEFGKLPYQFLPNSLDTSNYTDAFKQLDMPTLFRNSTLMTVVCVFSVLLTSSMGGYALAKLRFKGRAVLFRFVLATMMFPPFLFLIPNFLILSHWPGAGGNDFLGRDGYGGLMTTYAALFMPFLVSGFGIFLMRQFIVSIPDEMLEAARIDGAGEVRIWWNIVVPQTKPALITLGLLTFVNVWNEYIWTLLISTVNPDLMTLPVGIYLLESHLDPVRTQPLVMAGLVISTLPVLIVFLLFQKYYIRGMMLSGMK</sequence>
<reference evidence="9 10" key="1">
    <citation type="journal article" date="2009" name="Stand. Genomic Sci.">
        <title>Complete genome sequence of Stackebrandtia nassauensis type strain (LLR-40K-21).</title>
        <authorList>
            <person name="Munk C."/>
            <person name="Lapidus A."/>
            <person name="Copeland A."/>
            <person name="Jando M."/>
            <person name="Mayilraj S."/>
            <person name="Glavina Del Rio T."/>
            <person name="Nolan M."/>
            <person name="Chen F."/>
            <person name="Lucas S."/>
            <person name="Tice H."/>
            <person name="Cheng J.F."/>
            <person name="Han C."/>
            <person name="Detter J.C."/>
            <person name="Bruce D."/>
            <person name="Goodwin L."/>
            <person name="Chain P."/>
            <person name="Pitluck S."/>
            <person name="Goker M."/>
            <person name="Ovchinikova G."/>
            <person name="Pati A."/>
            <person name="Ivanova N."/>
            <person name="Mavromatis K."/>
            <person name="Chen A."/>
            <person name="Palaniappan K."/>
            <person name="Land M."/>
            <person name="Hauser L."/>
            <person name="Chang Y.J."/>
            <person name="Jeffries C.D."/>
            <person name="Bristow J."/>
            <person name="Eisen J.A."/>
            <person name="Markowitz V."/>
            <person name="Hugenholtz P."/>
            <person name="Kyrpides N.C."/>
            <person name="Klenk H.P."/>
        </authorList>
    </citation>
    <scope>NUCLEOTIDE SEQUENCE [LARGE SCALE GENOMIC DNA]</scope>
    <source>
        <strain evidence="10">DSM 44728 / CIP 108903 / NRRL B-16338 / NBRC 102104 / LLR-40K-21</strain>
    </source>
</reference>
<dbReference type="Gene3D" id="1.10.3720.10">
    <property type="entry name" value="MetI-like"/>
    <property type="match status" value="1"/>
</dbReference>
<dbReference type="CDD" id="cd06261">
    <property type="entry name" value="TM_PBP2"/>
    <property type="match status" value="1"/>
</dbReference>
<keyword evidence="6 7" id="KW-0472">Membrane</keyword>
<dbReference type="RefSeq" id="WP_013018007.1">
    <property type="nucleotide sequence ID" value="NC_013947.1"/>
</dbReference>
<dbReference type="Proteomes" id="UP000000844">
    <property type="component" value="Chromosome"/>
</dbReference>
<name>D3Q7G5_STANL</name>
<keyword evidence="5 7" id="KW-1133">Transmembrane helix</keyword>
<dbReference type="EMBL" id="CP001778">
    <property type="protein sequence ID" value="ADD42436.1"/>
    <property type="molecule type" value="Genomic_DNA"/>
</dbReference>
<dbReference type="PANTHER" id="PTHR43744:SF12">
    <property type="entry name" value="ABC TRANSPORTER PERMEASE PROTEIN MG189-RELATED"/>
    <property type="match status" value="1"/>
</dbReference>
<feature type="transmembrane region" description="Helical" evidence="7">
    <location>
        <begin position="151"/>
        <end position="173"/>
    </location>
</feature>
<proteinExistence type="inferred from homology"/>
<evidence type="ECO:0000313" key="10">
    <source>
        <dbReference type="Proteomes" id="UP000000844"/>
    </source>
</evidence>
<evidence type="ECO:0000256" key="6">
    <source>
        <dbReference type="ARBA" id="ARBA00023136"/>
    </source>
</evidence>
<keyword evidence="4 7" id="KW-0812">Transmembrane</keyword>
<comment type="subcellular location">
    <subcellularLocation>
        <location evidence="1 7">Cell membrane</location>
        <topology evidence="1 7">Multi-pass membrane protein</topology>
    </subcellularLocation>
</comment>